<dbReference type="AlphaFoldDB" id="A0A5S9MJH6"/>
<keyword evidence="1" id="KW-0812">Transmembrane</keyword>
<sequence>MSFKEKAADVMGHVAYRITNQKYIMAIKQAFVTLMPIIITGAFAVLVANMIMSPETGLAHFEIFRFLAELQPIMKAINYATLNFFLTIGAVFLIGIELGKINGHKSLFPGLMALISFYLLFQRHFFLKSMDRCVRLLTCWQDNFLIQKAYF</sequence>
<dbReference type="InterPro" id="IPR051088">
    <property type="entry name" value="PTS_Sugar-EIIC/EIIB"/>
</dbReference>
<organism evidence="2 3">
    <name type="scientific">Bacillus safensis</name>
    <dbReference type="NCBI Taxonomy" id="561879"/>
    <lineage>
        <taxon>Bacteria</taxon>
        <taxon>Bacillati</taxon>
        <taxon>Bacillota</taxon>
        <taxon>Bacilli</taxon>
        <taxon>Bacillales</taxon>
        <taxon>Bacillaceae</taxon>
        <taxon>Bacillus</taxon>
    </lineage>
</organism>
<name>A0A5S9MJH6_BACIA</name>
<dbReference type="Proteomes" id="UP000464658">
    <property type="component" value="Chromosome"/>
</dbReference>
<keyword evidence="1" id="KW-0472">Membrane</keyword>
<dbReference type="GO" id="GO:0005886">
    <property type="term" value="C:plasma membrane"/>
    <property type="evidence" value="ECO:0007669"/>
    <property type="project" value="TreeGrafter"/>
</dbReference>
<evidence type="ECO:0000256" key="1">
    <source>
        <dbReference type="SAM" id="Phobius"/>
    </source>
</evidence>
<feature type="transmembrane region" description="Helical" evidence="1">
    <location>
        <begin position="76"/>
        <end position="95"/>
    </location>
</feature>
<feature type="transmembrane region" description="Helical" evidence="1">
    <location>
        <begin position="30"/>
        <end position="52"/>
    </location>
</feature>
<evidence type="ECO:0000313" key="3">
    <source>
        <dbReference type="Proteomes" id="UP000464658"/>
    </source>
</evidence>
<evidence type="ECO:0008006" key="4">
    <source>
        <dbReference type="Google" id="ProtNLM"/>
    </source>
</evidence>
<evidence type="ECO:0000313" key="2">
    <source>
        <dbReference type="EMBL" id="BBP93233.1"/>
    </source>
</evidence>
<feature type="transmembrane region" description="Helical" evidence="1">
    <location>
        <begin position="107"/>
        <end position="126"/>
    </location>
</feature>
<dbReference type="PANTHER" id="PTHR33989:SF4">
    <property type="entry name" value="PTS SYSTEM N,N'-DIACETYLCHITOBIOSE-SPECIFIC EIIC COMPONENT"/>
    <property type="match status" value="1"/>
</dbReference>
<dbReference type="EMBL" id="AP021906">
    <property type="protein sequence ID" value="BBP93233.1"/>
    <property type="molecule type" value="Genomic_DNA"/>
</dbReference>
<gene>
    <name evidence="2" type="ORF">BsIDN1_68510</name>
</gene>
<reference evidence="2 3" key="1">
    <citation type="submission" date="2019-12" db="EMBL/GenBank/DDBJ databases">
        <title>Full genome sequence of a Bacillus safensis strain isolated from commercially available natto in Indonesia.</title>
        <authorList>
            <person name="Yoshida M."/>
            <person name="Uomi M."/>
            <person name="Waturangi D."/>
            <person name="Ekaputri J.J."/>
            <person name="Setiamarga D.H.E."/>
        </authorList>
    </citation>
    <scope>NUCLEOTIDE SEQUENCE [LARGE SCALE GENOMIC DNA]</scope>
    <source>
        <strain evidence="2 3">IDN1</strain>
    </source>
</reference>
<proteinExistence type="predicted"/>
<dbReference type="GO" id="GO:1901264">
    <property type="term" value="P:carbohydrate derivative transport"/>
    <property type="evidence" value="ECO:0007669"/>
    <property type="project" value="TreeGrafter"/>
</dbReference>
<keyword evidence="1" id="KW-1133">Transmembrane helix</keyword>
<protein>
    <recommendedName>
        <fullName evidence="4">Phosphotransferase system EIIC domain-containing protein</fullName>
    </recommendedName>
</protein>
<dbReference type="PANTHER" id="PTHR33989">
    <property type="match status" value="1"/>
</dbReference>
<accession>A0A5S9MJH6</accession>